<reference evidence="1" key="2">
    <citation type="journal article" date="2023" name="Science">
        <title>Genomic signatures of disease resistance in endangered staghorn corals.</title>
        <authorList>
            <person name="Vollmer S.V."/>
            <person name="Selwyn J.D."/>
            <person name="Despard B.A."/>
            <person name="Roesel C.L."/>
        </authorList>
    </citation>
    <scope>NUCLEOTIDE SEQUENCE</scope>
    <source>
        <strain evidence="1">K2</strain>
    </source>
</reference>
<sequence>MQGGAESFNTLFLKHEMPGQQEANNFLEKVMLPQATLTAVVLLWCKQAWFTRLLSLLMDHPTFVRVTKGVFTIQFSA</sequence>
<dbReference type="AlphaFoldDB" id="A0AAD9QD95"/>
<name>A0AAD9QD95_ACRCE</name>
<keyword evidence="2" id="KW-1185">Reference proteome</keyword>
<comment type="caution">
    <text evidence="1">The sequence shown here is derived from an EMBL/GenBank/DDBJ whole genome shotgun (WGS) entry which is preliminary data.</text>
</comment>
<proteinExistence type="predicted"/>
<protein>
    <submittedName>
        <fullName evidence="1">Uncharacterized protein</fullName>
    </submittedName>
</protein>
<dbReference type="EMBL" id="JARQWQ010000041">
    <property type="protein sequence ID" value="KAK2559272.1"/>
    <property type="molecule type" value="Genomic_DNA"/>
</dbReference>
<evidence type="ECO:0000313" key="1">
    <source>
        <dbReference type="EMBL" id="KAK2559272.1"/>
    </source>
</evidence>
<evidence type="ECO:0000313" key="2">
    <source>
        <dbReference type="Proteomes" id="UP001249851"/>
    </source>
</evidence>
<accession>A0AAD9QD95</accession>
<reference evidence="1" key="1">
    <citation type="journal article" date="2023" name="G3 (Bethesda)">
        <title>Whole genome assembly and annotation of the endangered Caribbean coral Acropora cervicornis.</title>
        <authorList>
            <person name="Selwyn J.D."/>
            <person name="Vollmer S.V."/>
        </authorList>
    </citation>
    <scope>NUCLEOTIDE SEQUENCE</scope>
    <source>
        <strain evidence="1">K2</strain>
    </source>
</reference>
<dbReference type="Proteomes" id="UP001249851">
    <property type="component" value="Unassembled WGS sequence"/>
</dbReference>
<organism evidence="1 2">
    <name type="scientific">Acropora cervicornis</name>
    <name type="common">Staghorn coral</name>
    <dbReference type="NCBI Taxonomy" id="6130"/>
    <lineage>
        <taxon>Eukaryota</taxon>
        <taxon>Metazoa</taxon>
        <taxon>Cnidaria</taxon>
        <taxon>Anthozoa</taxon>
        <taxon>Hexacorallia</taxon>
        <taxon>Scleractinia</taxon>
        <taxon>Astrocoeniina</taxon>
        <taxon>Acroporidae</taxon>
        <taxon>Acropora</taxon>
    </lineage>
</organism>
<gene>
    <name evidence="1" type="ORF">P5673_018419</name>
</gene>